<evidence type="ECO:0000313" key="2">
    <source>
        <dbReference type="Proteomes" id="UP000031883"/>
    </source>
</evidence>
<reference evidence="1 2" key="1">
    <citation type="journal article" date="2015" name="Genome Announc.">
        <title>Thirty-Two Complete Genome Assemblies of Nine Yersinia Species, Including Y. pestis, Y. pseudotuberculosis, and Y. enterocolitica.</title>
        <authorList>
            <person name="Johnson S.L."/>
            <person name="Daligault H.E."/>
            <person name="Davenport K.W."/>
            <person name="Jaissle J."/>
            <person name="Frey K.G."/>
            <person name="Ladner J.T."/>
            <person name="Broomall S.M."/>
            <person name="Bishop-Lilly K.A."/>
            <person name="Bruce D.C."/>
            <person name="Coyne S.R."/>
            <person name="Gibbons H.S."/>
            <person name="Lo C.C."/>
            <person name="Munk A.C."/>
            <person name="Rosenzweig C.N."/>
            <person name="Koroleva G.I."/>
            <person name="Palacios G.F."/>
            <person name="Redden C.L."/>
            <person name="Xu Y."/>
            <person name="Minogue T.D."/>
            <person name="Chain P.S."/>
        </authorList>
    </citation>
    <scope>NUCLEOTIDE SEQUENCE [LARGE SCALE GENOMIC DNA]</scope>
    <source>
        <strain evidence="1 2">Y231</strain>
    </source>
</reference>
<sequence length="65" mass="7649">MEPHVKRVLDERDELAKKCDALLVFLGGEFFLSLPKEKKELMHEQYAVMRDYLTILGKRLALENE</sequence>
<keyword evidence="2" id="KW-1185">Reference proteome</keyword>
<dbReference type="Pfam" id="PF21825">
    <property type="entry name" value="crAss001_48"/>
    <property type="match status" value="1"/>
</dbReference>
<accession>A0ABN4FIU5</accession>
<dbReference type="EMBL" id="CP009997">
    <property type="protein sequence ID" value="AJJ37141.1"/>
    <property type="molecule type" value="Genomic_DNA"/>
</dbReference>
<protein>
    <submittedName>
        <fullName evidence="1">Uncharacterized protein</fullName>
    </submittedName>
</protein>
<proteinExistence type="predicted"/>
<gene>
    <name evidence="1" type="ORF">CH54_3784</name>
</gene>
<dbReference type="Proteomes" id="UP000031883">
    <property type="component" value="Chromosome"/>
</dbReference>
<organism evidence="1 2">
    <name type="scientific">Yersinia rochesterensis</name>
    <dbReference type="NCBI Taxonomy" id="1604335"/>
    <lineage>
        <taxon>Bacteria</taxon>
        <taxon>Pseudomonadati</taxon>
        <taxon>Pseudomonadota</taxon>
        <taxon>Gammaproteobacteria</taxon>
        <taxon>Enterobacterales</taxon>
        <taxon>Yersiniaceae</taxon>
        <taxon>Yersinia</taxon>
    </lineage>
</organism>
<name>A0ABN4FIU5_9GAMM</name>
<dbReference type="InterPro" id="IPR054052">
    <property type="entry name" value="Y16Q-like"/>
</dbReference>
<dbReference type="RefSeq" id="WP_042562440.1">
    <property type="nucleotide sequence ID" value="NZ_CP009997.1"/>
</dbReference>
<evidence type="ECO:0000313" key="1">
    <source>
        <dbReference type="EMBL" id="AJJ37141.1"/>
    </source>
</evidence>